<organism evidence="1 2">
    <name type="scientific">Tetraparma gracilis</name>
    <dbReference type="NCBI Taxonomy" id="2962635"/>
    <lineage>
        <taxon>Eukaryota</taxon>
        <taxon>Sar</taxon>
        <taxon>Stramenopiles</taxon>
        <taxon>Ochrophyta</taxon>
        <taxon>Bolidophyceae</taxon>
        <taxon>Parmales</taxon>
        <taxon>Triparmaceae</taxon>
        <taxon>Tetraparma</taxon>
    </lineage>
</organism>
<keyword evidence="2" id="KW-1185">Reference proteome</keyword>
<comment type="caution">
    <text evidence="1">The sequence shown here is derived from an EMBL/GenBank/DDBJ whole genome shotgun (WGS) entry which is preliminary data.</text>
</comment>
<gene>
    <name evidence="1" type="ORF">TeGR_g12849</name>
</gene>
<accession>A0ABQ6M9J7</accession>
<dbReference type="EMBL" id="BRYB01003873">
    <property type="protein sequence ID" value="GMI22048.1"/>
    <property type="molecule type" value="Genomic_DNA"/>
</dbReference>
<dbReference type="Proteomes" id="UP001165060">
    <property type="component" value="Unassembled WGS sequence"/>
</dbReference>
<sequence>MQVQPQISGGVGGLSGDSIISSIGKMTKPAQFQHLSDGVVQQVAQLLWNEVARFRTPPLPPLTIEDDKRVCEQVVDKWFAAHLPLLLTLGNITAFLRRFLTSLYLVAVPNHHVEIAHDDPLPPVVSAAIINNITKNKHCRWFFFQTTLFAPSFFRWRFSCGVLLDGKTADEQRLTTVMMFHPSYLNNKEVMQWLMTLHKGSAVFEHYRFTGWRRTSKFWGTGESKERIVPWDPTNRWAGKPLKEFFDRVVRRYTRFAGGRYGKAVSAWADRVQKELAGVDTERSRVLLC</sequence>
<proteinExistence type="predicted"/>
<name>A0ABQ6M9J7_9STRA</name>
<protein>
    <submittedName>
        <fullName evidence="1">Uncharacterized protein</fullName>
    </submittedName>
</protein>
<evidence type="ECO:0000313" key="1">
    <source>
        <dbReference type="EMBL" id="GMI22048.1"/>
    </source>
</evidence>
<reference evidence="1 2" key="1">
    <citation type="journal article" date="2023" name="Commun. Biol.">
        <title>Genome analysis of Parmales, the sister group of diatoms, reveals the evolutionary specialization of diatoms from phago-mixotrophs to photoautotrophs.</title>
        <authorList>
            <person name="Ban H."/>
            <person name="Sato S."/>
            <person name="Yoshikawa S."/>
            <person name="Yamada K."/>
            <person name="Nakamura Y."/>
            <person name="Ichinomiya M."/>
            <person name="Sato N."/>
            <person name="Blanc-Mathieu R."/>
            <person name="Endo H."/>
            <person name="Kuwata A."/>
            <person name="Ogata H."/>
        </authorList>
    </citation>
    <scope>NUCLEOTIDE SEQUENCE [LARGE SCALE GENOMIC DNA]</scope>
</reference>
<evidence type="ECO:0000313" key="2">
    <source>
        <dbReference type="Proteomes" id="UP001165060"/>
    </source>
</evidence>